<evidence type="ECO:0000313" key="3">
    <source>
        <dbReference type="EMBL" id="VDP75779.1"/>
    </source>
</evidence>
<organism evidence="3 4">
    <name type="scientific">Echinostoma caproni</name>
    <dbReference type="NCBI Taxonomy" id="27848"/>
    <lineage>
        <taxon>Eukaryota</taxon>
        <taxon>Metazoa</taxon>
        <taxon>Spiralia</taxon>
        <taxon>Lophotrochozoa</taxon>
        <taxon>Platyhelminthes</taxon>
        <taxon>Trematoda</taxon>
        <taxon>Digenea</taxon>
        <taxon>Plagiorchiida</taxon>
        <taxon>Echinostomata</taxon>
        <taxon>Echinostomatoidea</taxon>
        <taxon>Echinostomatidae</taxon>
        <taxon>Echinostoma</taxon>
    </lineage>
</organism>
<keyword evidence="2" id="KW-1133">Transmembrane helix</keyword>
<evidence type="ECO:0000256" key="1">
    <source>
        <dbReference type="SAM" id="Coils"/>
    </source>
</evidence>
<evidence type="ECO:0000256" key="2">
    <source>
        <dbReference type="SAM" id="Phobius"/>
    </source>
</evidence>
<keyword evidence="2" id="KW-0472">Membrane</keyword>
<gene>
    <name evidence="3" type="ORF">ECPE_LOCUS5526</name>
</gene>
<proteinExistence type="predicted"/>
<name>A0A3P8K735_9TREM</name>
<reference evidence="3 4" key="1">
    <citation type="submission" date="2018-11" db="EMBL/GenBank/DDBJ databases">
        <authorList>
            <consortium name="Pathogen Informatics"/>
        </authorList>
    </citation>
    <scope>NUCLEOTIDE SEQUENCE [LARGE SCALE GENOMIC DNA]</scope>
    <source>
        <strain evidence="3 4">Egypt</strain>
    </source>
</reference>
<accession>A0A3P8K735</accession>
<feature type="transmembrane region" description="Helical" evidence="2">
    <location>
        <begin position="255"/>
        <end position="276"/>
    </location>
</feature>
<keyword evidence="2" id="KW-0812">Transmembrane</keyword>
<evidence type="ECO:0008006" key="5">
    <source>
        <dbReference type="Google" id="ProtNLM"/>
    </source>
</evidence>
<dbReference type="InterPro" id="IPR027267">
    <property type="entry name" value="AH/BAR_dom_sf"/>
</dbReference>
<sequence>MNEQLNTTDAYLKLLSEVQKLQHDFGKRLRKLAAASIPKKKTGPEDATVNVAFGALAQQLSNMGAVMEAGAKDLNEQVLTGLKSFYDSDKRELENKRNDSAKLANNVDQLRKQLETAWQKYVTAFKEKQKAYDNWIKAEGDLQLPRIEQQKDGAMVIDKLRSDDLPPVDLPFLNLGTCPSTLFDGPYQSLGAYLLGLENPKSCPQISAFGSGSSTALSSASGTMGMLGGAKRGNLRTAFICDIGVRGVKMHLDCIMVSLCLIYYLITFLGVMFDIFKVFPNVFTETFKWN</sequence>
<dbReference type="EMBL" id="UZAN01042393">
    <property type="protein sequence ID" value="VDP75779.1"/>
    <property type="molecule type" value="Genomic_DNA"/>
</dbReference>
<dbReference type="SUPFAM" id="SSF103657">
    <property type="entry name" value="BAR/IMD domain-like"/>
    <property type="match status" value="1"/>
</dbReference>
<evidence type="ECO:0000313" key="4">
    <source>
        <dbReference type="Proteomes" id="UP000272942"/>
    </source>
</evidence>
<keyword evidence="1" id="KW-0175">Coiled coil</keyword>
<dbReference type="Proteomes" id="UP000272942">
    <property type="component" value="Unassembled WGS sequence"/>
</dbReference>
<protein>
    <recommendedName>
        <fullName evidence="5">BAR domain-containing protein</fullName>
    </recommendedName>
</protein>
<dbReference type="AlphaFoldDB" id="A0A3P8K735"/>
<keyword evidence="4" id="KW-1185">Reference proteome</keyword>
<dbReference type="OrthoDB" id="8783038at2759"/>
<dbReference type="Gene3D" id="1.20.1270.60">
    <property type="entry name" value="Arfaptin homology (AH) domain/BAR domain"/>
    <property type="match status" value="1"/>
</dbReference>
<feature type="coiled-coil region" evidence="1">
    <location>
        <begin position="86"/>
        <end position="113"/>
    </location>
</feature>